<evidence type="ECO:0000313" key="3">
    <source>
        <dbReference type="EMBL" id="PII33633.1"/>
    </source>
</evidence>
<dbReference type="InterPro" id="IPR050708">
    <property type="entry name" value="T6SS_VgrG/RHS"/>
</dbReference>
<protein>
    <recommendedName>
        <fullName evidence="2">Teneurin-like YD-shell domain-containing protein</fullName>
    </recommendedName>
</protein>
<dbReference type="Pfam" id="PF25023">
    <property type="entry name" value="TEN_YD-shell"/>
    <property type="match status" value="1"/>
</dbReference>
<comment type="caution">
    <text evidence="3">The sequence shown here is derived from an EMBL/GenBank/DDBJ whole genome shotgun (WGS) entry which is preliminary data.</text>
</comment>
<dbReference type="Gene3D" id="2.180.10.10">
    <property type="entry name" value="RHS repeat-associated core"/>
    <property type="match status" value="1"/>
</dbReference>
<gene>
    <name evidence="3" type="ORF">CTI11_24025</name>
</gene>
<organism evidence="3">
    <name type="scientific">Chryseobacterium sp. B5</name>
    <dbReference type="NCBI Taxonomy" id="2050562"/>
    <lineage>
        <taxon>Bacteria</taxon>
        <taxon>Pseudomonadati</taxon>
        <taxon>Bacteroidota</taxon>
        <taxon>Flavobacteriia</taxon>
        <taxon>Flavobacteriales</taxon>
        <taxon>Weeksellaceae</taxon>
        <taxon>Chryseobacterium group</taxon>
        <taxon>Chryseobacterium</taxon>
    </lineage>
</organism>
<evidence type="ECO:0000259" key="2">
    <source>
        <dbReference type="Pfam" id="PF25023"/>
    </source>
</evidence>
<dbReference type="PANTHER" id="PTHR32305:SF15">
    <property type="entry name" value="PROTEIN RHSA-RELATED"/>
    <property type="match status" value="1"/>
</dbReference>
<dbReference type="InterPro" id="IPR056823">
    <property type="entry name" value="TEN-like_YD-shell"/>
</dbReference>
<feature type="domain" description="Teneurin-like YD-shell" evidence="2">
    <location>
        <begin position="39"/>
        <end position="202"/>
    </location>
</feature>
<keyword evidence="1" id="KW-0677">Repeat</keyword>
<dbReference type="PANTHER" id="PTHR32305">
    <property type="match status" value="1"/>
</dbReference>
<dbReference type="AlphaFoldDB" id="A0A2G7T3H5"/>
<dbReference type="EMBL" id="PEKC01000141">
    <property type="protein sequence ID" value="PII33633.1"/>
    <property type="molecule type" value="Genomic_DNA"/>
</dbReference>
<name>A0A2G7T3H5_9FLAO</name>
<proteinExistence type="predicted"/>
<reference evidence="3" key="1">
    <citation type="submission" date="2017-10" db="EMBL/GenBank/DDBJ databases">
        <title>Chryseobacterium sp. B5 is a hydrocarbonoclastic and plant growth promoting bacterium.</title>
        <authorList>
            <person name="Thijs S."/>
            <person name="Gkorezis P."/>
            <person name="Van Hamme J."/>
        </authorList>
    </citation>
    <scope>NUCLEOTIDE SEQUENCE</scope>
    <source>
        <strain evidence="3">B5</strain>
    </source>
</reference>
<sequence>MHYSNALASGTSTLQRNYQTAAGTNRLQSYAQTLQRPGSAAQNSNVTFSYDAAGALVKKGDNHLHYGADGRIAKAGEYADAADARAVSYVYNALGQRVLKSDARGAGQPATLQTLYAEDGIGSTVLGQYANQRSANSAAPAGQSDSTEIIYLPTASGPMPIAAEINGRLYAIHTDHLNTPRRLTNQQGQVAWQWLISGFGEVRPTTGDRGYGQTVSGPSYAQAVKFDLRYPGQVFDEETGQVSEAGVR</sequence>
<accession>A0A2G7T3H5</accession>
<evidence type="ECO:0000256" key="1">
    <source>
        <dbReference type="ARBA" id="ARBA00022737"/>
    </source>
</evidence>